<reference evidence="6" key="1">
    <citation type="submission" date="2019-11" db="EMBL/GenBank/DDBJ databases">
        <authorList>
            <person name="Feng L."/>
        </authorList>
    </citation>
    <scope>NUCLEOTIDE SEQUENCE</scope>
    <source>
        <strain evidence="6">AodontolyticusLFYP35</strain>
    </source>
</reference>
<dbReference type="PANTHER" id="PTHR21294:SF17">
    <property type="entry name" value="PROTEIN FIXA"/>
    <property type="match status" value="1"/>
</dbReference>
<comment type="function">
    <text evidence="3">The electron transfer flavoprotein serves as a specific electron acceptor for other dehydrogenases. It transfers the electrons to the main respiratory chain via ETF-ubiquinone oxidoreductase (ETF dehydrogenase).</text>
</comment>
<dbReference type="InterPro" id="IPR014729">
    <property type="entry name" value="Rossmann-like_a/b/a_fold"/>
</dbReference>
<sequence>MSIVVAYKYAANPQDTTVGSDGVVDWSRAKAAVSEYDPVAIQVARTVADAKGEELVGISVGDAQVSSSMAKKAALSRGFDRALVVADDAVRDLNATAVAGALAALVRKVEGANILLTGDSSIDESAKMMSALVAGYLGWPCFQEVSAVEANGDGWTITQATASGTRTISIEGPVVVAVTTDAATVKVPGMKDVLQAGKKPMDTVALADLGVEPISVEVTGRLRPVAQERKKEILSGDDAAVKLVEALRSAGVL</sequence>
<evidence type="ECO:0000313" key="6">
    <source>
        <dbReference type="EMBL" id="VYT13484.1"/>
    </source>
</evidence>
<dbReference type="InterPro" id="IPR014730">
    <property type="entry name" value="ETF_a/b_N"/>
</dbReference>
<evidence type="ECO:0000256" key="2">
    <source>
        <dbReference type="ARBA" id="ARBA00011355"/>
    </source>
</evidence>
<dbReference type="GO" id="GO:0009055">
    <property type="term" value="F:electron transfer activity"/>
    <property type="evidence" value="ECO:0007669"/>
    <property type="project" value="InterPro"/>
</dbReference>
<dbReference type="Pfam" id="PF01012">
    <property type="entry name" value="ETF"/>
    <property type="match status" value="1"/>
</dbReference>
<gene>
    <name evidence="6" type="primary">etfB_2</name>
    <name evidence="6" type="ORF">AOLFYP35_01672</name>
</gene>
<dbReference type="AlphaFoldDB" id="A0A6N2U4M7"/>
<feature type="domain" description="Electron transfer flavoprotein alpha/beta-subunit N-terminal" evidence="5">
    <location>
        <begin position="21"/>
        <end position="213"/>
    </location>
</feature>
<organism evidence="6">
    <name type="scientific">Schaalia odontolytica</name>
    <dbReference type="NCBI Taxonomy" id="1660"/>
    <lineage>
        <taxon>Bacteria</taxon>
        <taxon>Bacillati</taxon>
        <taxon>Actinomycetota</taxon>
        <taxon>Actinomycetes</taxon>
        <taxon>Actinomycetales</taxon>
        <taxon>Actinomycetaceae</taxon>
        <taxon>Schaalia</taxon>
    </lineage>
</organism>
<dbReference type="PANTHER" id="PTHR21294">
    <property type="entry name" value="ELECTRON TRANSFER FLAVOPROTEIN BETA-SUBUNIT"/>
    <property type="match status" value="1"/>
</dbReference>
<protein>
    <recommendedName>
        <fullName evidence="4">Electron transfer flavoprotein small subunit</fullName>
    </recommendedName>
</protein>
<dbReference type="SMART" id="SM00893">
    <property type="entry name" value="ETF"/>
    <property type="match status" value="1"/>
</dbReference>
<evidence type="ECO:0000256" key="4">
    <source>
        <dbReference type="ARBA" id="ARBA00042002"/>
    </source>
</evidence>
<dbReference type="Gene3D" id="3.40.50.620">
    <property type="entry name" value="HUPs"/>
    <property type="match status" value="1"/>
</dbReference>
<proteinExistence type="predicted"/>
<evidence type="ECO:0000256" key="3">
    <source>
        <dbReference type="ARBA" id="ARBA00025649"/>
    </source>
</evidence>
<dbReference type="EMBL" id="CACRSM010000003">
    <property type="protein sequence ID" value="VYT13484.1"/>
    <property type="molecule type" value="Genomic_DNA"/>
</dbReference>
<name>A0A6N2U4M7_9ACTO</name>
<dbReference type="SUPFAM" id="SSF52402">
    <property type="entry name" value="Adenine nucleotide alpha hydrolases-like"/>
    <property type="match status" value="1"/>
</dbReference>
<comment type="subunit">
    <text evidence="2">Heterodimer of an alpha and a beta subunit.</text>
</comment>
<dbReference type="InterPro" id="IPR012255">
    <property type="entry name" value="ETF_b"/>
</dbReference>
<evidence type="ECO:0000256" key="1">
    <source>
        <dbReference type="ARBA" id="ARBA00001974"/>
    </source>
</evidence>
<accession>A0A6N2U4M7</accession>
<evidence type="ECO:0000259" key="5">
    <source>
        <dbReference type="SMART" id="SM00893"/>
    </source>
</evidence>
<comment type="cofactor">
    <cofactor evidence="1">
        <name>FAD</name>
        <dbReference type="ChEBI" id="CHEBI:57692"/>
    </cofactor>
</comment>